<comment type="pathway">
    <text evidence="3">Carbohydrate biosynthesis; gluconeogenesis.</text>
</comment>
<comment type="pathway">
    <text evidence="3">Carbohydrate degradation; glycolysis; D-glyceraldehyde 3-phosphate from glycerone phosphate: step 1/1.</text>
</comment>
<dbReference type="PROSITE" id="PS51440">
    <property type="entry name" value="TIM_2"/>
    <property type="match status" value="1"/>
</dbReference>
<evidence type="ECO:0000313" key="5">
    <source>
        <dbReference type="Proteomes" id="UP000256514"/>
    </source>
</evidence>
<dbReference type="NCBIfam" id="NF000728">
    <property type="entry name" value="PRK00042.3-2"/>
    <property type="match status" value="1"/>
</dbReference>
<proteinExistence type="inferred from homology"/>
<dbReference type="PROSITE" id="PS00171">
    <property type="entry name" value="TIM_1"/>
    <property type="match status" value="1"/>
</dbReference>
<dbReference type="InterPro" id="IPR035990">
    <property type="entry name" value="TIM_sf"/>
</dbReference>
<dbReference type="PANTHER" id="PTHR21139:SF42">
    <property type="entry name" value="TRIOSEPHOSPHATE ISOMERASE"/>
    <property type="match status" value="1"/>
</dbReference>
<evidence type="ECO:0000256" key="3">
    <source>
        <dbReference type="RuleBase" id="RU363013"/>
    </source>
</evidence>
<dbReference type="RefSeq" id="WP_115571522.1">
    <property type="nucleotide sequence ID" value="NZ_NXLT01000008.1"/>
</dbReference>
<sequence>MAIFAANFKCNLTRGQTQTYLTELDSYASKNHTKDDIFVFPNQAALLPNTYACVRVGVQNAYCAENGGFTGEIGTQQLKEFGIDSIIIGHSERRTIFGESQALIAQKFAYFAKAGFTIIYCIGEDLGVRQSGGVEKFLREEFVGIDTQYENLIVAYEPIWAIGTGVSAKLEDIAQTHEFLRGFLDSALLYGGSVNETNAGEILRVPNVDGVLVGSASLEISRFCKIIESL</sequence>
<dbReference type="GO" id="GO:0006094">
    <property type="term" value="P:gluconeogenesis"/>
    <property type="evidence" value="ECO:0007669"/>
    <property type="project" value="UniProtKB-UniPathway"/>
</dbReference>
<dbReference type="AlphaFoldDB" id="A0A3D8INJ7"/>
<organism evidence="4 5">
    <name type="scientific">Helicobacter equorum</name>
    <dbReference type="NCBI Taxonomy" id="361872"/>
    <lineage>
        <taxon>Bacteria</taxon>
        <taxon>Pseudomonadati</taxon>
        <taxon>Campylobacterota</taxon>
        <taxon>Epsilonproteobacteria</taxon>
        <taxon>Campylobacterales</taxon>
        <taxon>Helicobacteraceae</taxon>
        <taxon>Helicobacter</taxon>
    </lineage>
</organism>
<protein>
    <recommendedName>
        <fullName evidence="3">Triosephosphate isomerase</fullName>
        <ecNumber evidence="3">5.3.1.1</ecNumber>
    </recommendedName>
</protein>
<accession>A0A3D8INJ7</accession>
<dbReference type="Proteomes" id="UP000256514">
    <property type="component" value="Unassembled WGS sequence"/>
</dbReference>
<reference evidence="4 5" key="1">
    <citation type="submission" date="2018-04" db="EMBL/GenBank/DDBJ databases">
        <title>Novel Campyloabacter and Helicobacter Species and Strains.</title>
        <authorList>
            <person name="Mannion A.J."/>
            <person name="Shen Z."/>
            <person name="Fox J.G."/>
        </authorList>
    </citation>
    <scope>NUCLEOTIDE SEQUENCE [LARGE SCALE GENOMIC DNA]</scope>
    <source>
        <strain evidence="4 5">MIT 12-6600</strain>
    </source>
</reference>
<dbReference type="InterPro" id="IPR020861">
    <property type="entry name" value="Triosephosphate_isomerase_AS"/>
</dbReference>
<dbReference type="EMBL" id="NXLT01000008">
    <property type="protein sequence ID" value="RDU66151.1"/>
    <property type="molecule type" value="Genomic_DNA"/>
</dbReference>
<evidence type="ECO:0000313" key="4">
    <source>
        <dbReference type="EMBL" id="RDU66151.1"/>
    </source>
</evidence>
<dbReference type="InterPro" id="IPR000652">
    <property type="entry name" value="Triosephosphate_isomerase"/>
</dbReference>
<dbReference type="SUPFAM" id="SSF51351">
    <property type="entry name" value="Triosephosphate isomerase (TIM)"/>
    <property type="match status" value="1"/>
</dbReference>
<dbReference type="UniPathway" id="UPA00109">
    <property type="reaction ID" value="UER00189"/>
</dbReference>
<comment type="catalytic activity">
    <reaction evidence="3">
        <text>D-glyceraldehyde 3-phosphate = dihydroxyacetone phosphate</text>
        <dbReference type="Rhea" id="RHEA:18585"/>
        <dbReference type="ChEBI" id="CHEBI:57642"/>
        <dbReference type="ChEBI" id="CHEBI:59776"/>
        <dbReference type="EC" id="5.3.1.1"/>
    </reaction>
</comment>
<dbReference type="GO" id="GO:0046166">
    <property type="term" value="P:glyceraldehyde-3-phosphate biosynthetic process"/>
    <property type="evidence" value="ECO:0007669"/>
    <property type="project" value="TreeGrafter"/>
</dbReference>
<dbReference type="Gene3D" id="3.20.20.70">
    <property type="entry name" value="Aldolase class I"/>
    <property type="match status" value="1"/>
</dbReference>
<evidence type="ECO:0000256" key="2">
    <source>
        <dbReference type="ARBA" id="ARBA00023235"/>
    </source>
</evidence>
<dbReference type="CDD" id="cd00311">
    <property type="entry name" value="TIM"/>
    <property type="match status" value="1"/>
</dbReference>
<dbReference type="GO" id="GO:0004807">
    <property type="term" value="F:triose-phosphate isomerase activity"/>
    <property type="evidence" value="ECO:0007669"/>
    <property type="project" value="UniProtKB-EC"/>
</dbReference>
<dbReference type="UniPathway" id="UPA00138"/>
<comment type="subunit">
    <text evidence="3">Homodimer.</text>
</comment>
<comment type="subcellular location">
    <subcellularLocation>
        <location evidence="3">Cytoplasm</location>
    </subcellularLocation>
</comment>
<comment type="caution">
    <text evidence="4">The sequence shown here is derived from an EMBL/GenBank/DDBJ whole genome shotgun (WGS) entry which is preliminary data.</text>
</comment>
<gene>
    <name evidence="4" type="ORF">CQA54_07735</name>
</gene>
<dbReference type="GO" id="GO:0005829">
    <property type="term" value="C:cytosol"/>
    <property type="evidence" value="ECO:0007669"/>
    <property type="project" value="TreeGrafter"/>
</dbReference>
<dbReference type="Pfam" id="PF00121">
    <property type="entry name" value="TIM"/>
    <property type="match status" value="1"/>
</dbReference>
<dbReference type="EC" id="5.3.1.1" evidence="3"/>
<keyword evidence="3" id="KW-0312">Gluconeogenesis</keyword>
<keyword evidence="5" id="KW-1185">Reference proteome</keyword>
<dbReference type="PANTHER" id="PTHR21139">
    <property type="entry name" value="TRIOSEPHOSPHATE ISOMERASE"/>
    <property type="match status" value="1"/>
</dbReference>
<keyword evidence="3" id="KW-0963">Cytoplasm</keyword>
<dbReference type="GO" id="GO:0006096">
    <property type="term" value="P:glycolytic process"/>
    <property type="evidence" value="ECO:0007669"/>
    <property type="project" value="UniProtKB-UniPathway"/>
</dbReference>
<name>A0A3D8INJ7_9HELI</name>
<keyword evidence="2 3" id="KW-0413">Isomerase</keyword>
<evidence type="ECO:0000256" key="1">
    <source>
        <dbReference type="ARBA" id="ARBA00007422"/>
    </source>
</evidence>
<comment type="similarity">
    <text evidence="1 3">Belongs to the triosephosphate isomerase family.</text>
</comment>
<keyword evidence="3" id="KW-0324">Glycolysis</keyword>
<dbReference type="OrthoDB" id="9809429at2"/>
<dbReference type="GO" id="GO:0019563">
    <property type="term" value="P:glycerol catabolic process"/>
    <property type="evidence" value="ECO:0007669"/>
    <property type="project" value="TreeGrafter"/>
</dbReference>
<dbReference type="InterPro" id="IPR013785">
    <property type="entry name" value="Aldolase_TIM"/>
</dbReference>